<keyword evidence="3" id="KW-1185">Reference proteome</keyword>
<dbReference type="EMBL" id="CP076448">
    <property type="protein sequence ID" value="QXM24326.1"/>
    <property type="molecule type" value="Genomic_DNA"/>
</dbReference>
<feature type="region of interest" description="Disordered" evidence="1">
    <location>
        <begin position="1"/>
        <end position="34"/>
    </location>
</feature>
<sequence>MSTGSTPPPSPPEQDAERPREPKPFSLPLDWMYDPDRVPEVSWSRKVDEEVRRLLEQDPLPPPRTTRSSPSSSMR</sequence>
<organism evidence="2 3">
    <name type="scientific">Elioraea tepida</name>
    <dbReference type="NCBI Taxonomy" id="2843330"/>
    <lineage>
        <taxon>Bacteria</taxon>
        <taxon>Pseudomonadati</taxon>
        <taxon>Pseudomonadota</taxon>
        <taxon>Alphaproteobacteria</taxon>
        <taxon>Acetobacterales</taxon>
        <taxon>Elioraeaceae</taxon>
        <taxon>Elioraea</taxon>
    </lineage>
</organism>
<evidence type="ECO:0000256" key="1">
    <source>
        <dbReference type="SAM" id="MobiDB-lite"/>
    </source>
</evidence>
<dbReference type="AlphaFoldDB" id="A0A975YJ81"/>
<name>A0A975YJ81_9PROT</name>
<proteinExistence type="predicted"/>
<dbReference type="Proteomes" id="UP000694001">
    <property type="component" value="Chromosome"/>
</dbReference>
<feature type="compositionally biased region" description="Low complexity" evidence="1">
    <location>
        <begin position="65"/>
        <end position="75"/>
    </location>
</feature>
<evidence type="ECO:0000313" key="2">
    <source>
        <dbReference type="EMBL" id="QXM24326.1"/>
    </source>
</evidence>
<gene>
    <name evidence="2" type="ORF">KO353_13900</name>
</gene>
<evidence type="ECO:0000313" key="3">
    <source>
        <dbReference type="Proteomes" id="UP000694001"/>
    </source>
</evidence>
<dbReference type="RefSeq" id="WP_218285383.1">
    <property type="nucleotide sequence ID" value="NZ_CP076448.1"/>
</dbReference>
<feature type="compositionally biased region" description="Pro residues" evidence="1">
    <location>
        <begin position="1"/>
        <end position="12"/>
    </location>
</feature>
<accession>A0A975YJ81</accession>
<feature type="region of interest" description="Disordered" evidence="1">
    <location>
        <begin position="54"/>
        <end position="75"/>
    </location>
</feature>
<reference evidence="2" key="1">
    <citation type="submission" date="2021-06" db="EMBL/GenBank/DDBJ databases">
        <title>Elioraea tepida, sp. nov., a moderately thermophilic aerobic anoxygenic phototrophic bacterium isolated from an alkaline siliceous hot spring mat community in Yellowstone National Park, WY, USA.</title>
        <authorList>
            <person name="Saini M.K."/>
            <person name="Yoshida S."/>
            <person name="Sebastian A."/>
            <person name="Hirose S."/>
            <person name="Hara E."/>
            <person name="Tamaki H."/>
            <person name="Soulier N.T."/>
            <person name="Albert I."/>
            <person name="Hanada S."/>
            <person name="Bryant D.A."/>
            <person name="Tank M."/>
        </authorList>
    </citation>
    <scope>NUCLEOTIDE SEQUENCE</scope>
    <source>
        <strain evidence="2">MS-P2</strain>
    </source>
</reference>
<protein>
    <submittedName>
        <fullName evidence="2">Uncharacterized protein</fullName>
    </submittedName>
</protein>
<dbReference type="KEGG" id="elio:KO353_13900"/>